<dbReference type="Proteomes" id="UP000805614">
    <property type="component" value="Unassembled WGS sequence"/>
</dbReference>
<evidence type="ECO:0000313" key="2">
    <source>
        <dbReference type="Proteomes" id="UP000805614"/>
    </source>
</evidence>
<gene>
    <name evidence="1" type="ORF">HKK74_28185</name>
</gene>
<evidence type="ECO:0000313" key="1">
    <source>
        <dbReference type="EMBL" id="MBC6469346.1"/>
    </source>
</evidence>
<proteinExistence type="predicted"/>
<comment type="caution">
    <text evidence="1">The sequence shown here is derived from an EMBL/GenBank/DDBJ whole genome shotgun (WGS) entry which is preliminary data.</text>
</comment>
<organism evidence="1 2">
    <name type="scientific">Actinomadura alba</name>
    <dbReference type="NCBI Taxonomy" id="406431"/>
    <lineage>
        <taxon>Bacteria</taxon>
        <taxon>Bacillati</taxon>
        <taxon>Actinomycetota</taxon>
        <taxon>Actinomycetes</taxon>
        <taxon>Streptosporangiales</taxon>
        <taxon>Thermomonosporaceae</taxon>
        <taxon>Actinomadura</taxon>
    </lineage>
</organism>
<protein>
    <submittedName>
        <fullName evidence="1">Uncharacterized protein</fullName>
    </submittedName>
</protein>
<sequence>MDETHADARAHLERLGAELADHGWTAEVGEDGSRSVLSVCNPNIADLNEVIVCSGETFRWTWGQGIGPATEVTGVATRIMYVLREVAE</sequence>
<name>A0ABR7LX56_9ACTN</name>
<accession>A0ABR7LX56</accession>
<dbReference type="RefSeq" id="WP_187246393.1">
    <property type="nucleotide sequence ID" value="NZ_BAAAOK010000009.1"/>
</dbReference>
<reference evidence="1 2" key="1">
    <citation type="submission" date="2020-06" db="EMBL/GenBank/DDBJ databases">
        <title>Actinomadura xiongansis sp. nov., isolated from soil of Baiyangdian.</title>
        <authorList>
            <person name="Zhang X."/>
        </authorList>
    </citation>
    <scope>NUCLEOTIDE SEQUENCE [LARGE SCALE GENOMIC DNA]</scope>
    <source>
        <strain evidence="1 2">HBUM206468</strain>
    </source>
</reference>
<keyword evidence="2" id="KW-1185">Reference proteome</keyword>
<dbReference type="EMBL" id="JABVEC010000026">
    <property type="protein sequence ID" value="MBC6469346.1"/>
    <property type="molecule type" value="Genomic_DNA"/>
</dbReference>